<evidence type="ECO:0000256" key="4">
    <source>
        <dbReference type="ARBA" id="ARBA00022741"/>
    </source>
</evidence>
<accession>A0A9P6MA47</accession>
<feature type="transmembrane region" description="Helical" evidence="10">
    <location>
        <begin position="227"/>
        <end position="248"/>
    </location>
</feature>
<dbReference type="GO" id="GO:0140359">
    <property type="term" value="F:ABC-type transporter activity"/>
    <property type="evidence" value="ECO:0007669"/>
    <property type="project" value="InterPro"/>
</dbReference>
<dbReference type="GO" id="GO:0016887">
    <property type="term" value="F:ATP hydrolysis activity"/>
    <property type="evidence" value="ECO:0007669"/>
    <property type="project" value="InterPro"/>
</dbReference>
<dbReference type="CDD" id="cd03253">
    <property type="entry name" value="ABCC_ATM1_transporter"/>
    <property type="match status" value="1"/>
</dbReference>
<comment type="caution">
    <text evidence="13">The sequence shown here is derived from an EMBL/GenBank/DDBJ whole genome shotgun (WGS) entry which is preliminary data.</text>
</comment>
<dbReference type="AlphaFoldDB" id="A0A9P6MA47"/>
<proteinExistence type="inferred from homology"/>
<keyword evidence="6 10" id="KW-1133">Transmembrane helix</keyword>
<keyword evidence="14" id="KW-1185">Reference proteome</keyword>
<comment type="subcellular location">
    <subcellularLocation>
        <location evidence="1">Membrane</location>
        <topology evidence="1">Multi-pass membrane protein</topology>
    </subcellularLocation>
</comment>
<dbReference type="EMBL" id="JAAAHW010003432">
    <property type="protein sequence ID" value="KAF9983920.1"/>
    <property type="molecule type" value="Genomic_DNA"/>
</dbReference>
<dbReference type="InterPro" id="IPR011527">
    <property type="entry name" value="ABC1_TM_dom"/>
</dbReference>
<dbReference type="PANTHER" id="PTHR24221">
    <property type="entry name" value="ATP-BINDING CASSETTE SUB-FAMILY B"/>
    <property type="match status" value="1"/>
</dbReference>
<dbReference type="InterPro" id="IPR036640">
    <property type="entry name" value="ABC1_TM_sf"/>
</dbReference>
<feature type="transmembrane region" description="Helical" evidence="10">
    <location>
        <begin position="81"/>
        <end position="101"/>
    </location>
</feature>
<feature type="region of interest" description="Disordered" evidence="9">
    <location>
        <begin position="261"/>
        <end position="287"/>
    </location>
</feature>
<dbReference type="GO" id="GO:0016020">
    <property type="term" value="C:membrane"/>
    <property type="evidence" value="ECO:0007669"/>
    <property type="project" value="UniProtKB-SubCell"/>
</dbReference>
<dbReference type="InterPro" id="IPR039421">
    <property type="entry name" value="Type_1_exporter"/>
</dbReference>
<evidence type="ECO:0000259" key="12">
    <source>
        <dbReference type="PROSITE" id="PS50929"/>
    </source>
</evidence>
<feature type="compositionally biased region" description="Basic and acidic residues" evidence="9">
    <location>
        <begin position="934"/>
        <end position="951"/>
    </location>
</feature>
<evidence type="ECO:0000256" key="3">
    <source>
        <dbReference type="ARBA" id="ARBA00022692"/>
    </source>
</evidence>
<gene>
    <name evidence="13" type="primary">ABCB6</name>
    <name evidence="13" type="ORF">BGZ65_001288</name>
</gene>
<feature type="domain" description="ABC transmembrane type-1" evidence="12">
    <location>
        <begin position="402"/>
        <end position="635"/>
    </location>
</feature>
<feature type="transmembrane region" description="Helical" evidence="10">
    <location>
        <begin position="492"/>
        <end position="510"/>
    </location>
</feature>
<sequence>MVDVTSWTDSAALELGLATTLFLFAGTIALLRHGPRQISSMMETALGLKDRVKDDDNQTNEKKQQQDLIWTDTALLRLHQALTATFLLDLGLIGCSHFHIFNKALLAFTTTAAITTTTTATTTLLYAKMIGWIASTCNWACFRSEVQRKRSTRHDWIHHSFGWMALVGYTVLATPFFVFVWNLIVSEAVVSKDIEVSNNNTTTTVSPWDFFTSSNNIYEQAQRGMMLIRYSILWIITLLSVLHLAGLLDMDDLNVPPTILQNDATSSGEGKDKEKEEEPTISASTRQQLEALEKDEKAEAEAFKGFWRKIKLAIRLSYPWGEPRLKFLIMVKFTFTALDRVINLLVPLQTERILRKFIAQSTAATTTTTGSDATGDGASMISQFDAWSVVVYILYRYLQRYSSILSIIQRLAWEPVTEFTESSMTLRFFEHVHNLSMQFHMDRKSGELMNIMGRGVNAMQSVADNVLFQLVPTIADVIIAIIYFWVAWGWKYGVIVTVNSTLYLVITVYTSRRRTRMRREWVEVGDNSYGKAMDSLISFETVKYFSAEAFEVSQYRKGLEKSRGKSFKISVTYELLDMFETFAWTLNSLVGCLLCAYEISRGERDVGSFMSYVVYTKQLESPVDSMAWYFKNLRSNFVSMEKILQLLEEEPTVKDIPGAKPVIVTGGEIVFDNVSFQYDENKKGLQNVSFTVPKGKTVAIVGPTGSGKSTILRLAFRFWDPTSGRILIDGQNIAEKTQRSVREHIGVVPQEAVLFNDSIMYNIHYGRVTATKEEIENAAKAAQIHESILKFKDGYETTVGERGTKLSGGEKQRIALARTLLKNPPIVLLDEATSALDSATESQIQSALSKMTENRTTLVVAHRLSTIRNADLILVLKDGVIIEQGTHAGLVQKGLDNEGEGEYYKMWRLQLGESSVASSSTASTAVSDEESGDEKESSEDKSDGETPNEKEAGEEEEKDSPDAKRLES</sequence>
<dbReference type="PANTHER" id="PTHR24221:SF654">
    <property type="entry name" value="ATP-BINDING CASSETTE SUB-FAMILY B MEMBER 6"/>
    <property type="match status" value="1"/>
</dbReference>
<evidence type="ECO:0000256" key="2">
    <source>
        <dbReference type="ARBA" id="ARBA00022448"/>
    </source>
</evidence>
<keyword evidence="7 10" id="KW-0472">Membrane</keyword>
<evidence type="ECO:0000259" key="11">
    <source>
        <dbReference type="PROSITE" id="PS50893"/>
    </source>
</evidence>
<feature type="transmembrane region" description="Helical" evidence="10">
    <location>
        <begin position="12"/>
        <end position="31"/>
    </location>
</feature>
<dbReference type="OrthoDB" id="6500128at2759"/>
<dbReference type="FunFam" id="3.40.50.300:FF:000186">
    <property type="entry name" value="ATP-binding cassette sub-family B member 7, mitochondrial"/>
    <property type="match status" value="1"/>
</dbReference>
<evidence type="ECO:0000256" key="5">
    <source>
        <dbReference type="ARBA" id="ARBA00022840"/>
    </source>
</evidence>
<evidence type="ECO:0000256" key="1">
    <source>
        <dbReference type="ARBA" id="ARBA00004141"/>
    </source>
</evidence>
<feature type="domain" description="ABC transporter" evidence="11">
    <location>
        <begin position="669"/>
        <end position="903"/>
    </location>
</feature>
<evidence type="ECO:0000256" key="9">
    <source>
        <dbReference type="SAM" id="MobiDB-lite"/>
    </source>
</evidence>
<comment type="similarity">
    <text evidence="8">Belongs to the ABC transporter superfamily. ABCB family. Heavy Metal importer (TC 3.A.1.210) subfamily.</text>
</comment>
<dbReference type="Pfam" id="PF00005">
    <property type="entry name" value="ABC_tran"/>
    <property type="match status" value="1"/>
</dbReference>
<dbReference type="GO" id="GO:0005524">
    <property type="term" value="F:ATP binding"/>
    <property type="evidence" value="ECO:0007669"/>
    <property type="project" value="UniProtKB-KW"/>
</dbReference>
<dbReference type="Gene3D" id="1.20.1560.10">
    <property type="entry name" value="ABC transporter type 1, transmembrane domain"/>
    <property type="match status" value="1"/>
</dbReference>
<evidence type="ECO:0000256" key="8">
    <source>
        <dbReference type="ARBA" id="ARBA00024363"/>
    </source>
</evidence>
<dbReference type="InterPro" id="IPR003593">
    <property type="entry name" value="AAA+_ATPase"/>
</dbReference>
<dbReference type="InterPro" id="IPR017871">
    <property type="entry name" value="ABC_transporter-like_CS"/>
</dbReference>
<name>A0A9P6MA47_9FUNG</name>
<dbReference type="PROSITE" id="PS00211">
    <property type="entry name" value="ABC_TRANSPORTER_1"/>
    <property type="match status" value="1"/>
</dbReference>
<feature type="transmembrane region" description="Helical" evidence="10">
    <location>
        <begin position="161"/>
        <end position="184"/>
    </location>
</feature>
<evidence type="ECO:0000256" key="7">
    <source>
        <dbReference type="ARBA" id="ARBA00023136"/>
    </source>
</evidence>
<dbReference type="SUPFAM" id="SSF90123">
    <property type="entry name" value="ABC transporter transmembrane region"/>
    <property type="match status" value="1"/>
</dbReference>
<organism evidence="13 14">
    <name type="scientific">Modicella reniformis</name>
    <dbReference type="NCBI Taxonomy" id="1440133"/>
    <lineage>
        <taxon>Eukaryota</taxon>
        <taxon>Fungi</taxon>
        <taxon>Fungi incertae sedis</taxon>
        <taxon>Mucoromycota</taxon>
        <taxon>Mortierellomycotina</taxon>
        <taxon>Mortierellomycetes</taxon>
        <taxon>Mortierellales</taxon>
        <taxon>Mortierellaceae</taxon>
        <taxon>Modicella</taxon>
    </lineage>
</organism>
<dbReference type="PROSITE" id="PS50929">
    <property type="entry name" value="ABC_TM1F"/>
    <property type="match status" value="1"/>
</dbReference>
<evidence type="ECO:0000313" key="13">
    <source>
        <dbReference type="EMBL" id="KAF9983920.1"/>
    </source>
</evidence>
<keyword evidence="3 10" id="KW-0812">Transmembrane</keyword>
<evidence type="ECO:0000256" key="6">
    <source>
        <dbReference type="ARBA" id="ARBA00022989"/>
    </source>
</evidence>
<dbReference type="PROSITE" id="PS50893">
    <property type="entry name" value="ABC_TRANSPORTER_2"/>
    <property type="match status" value="1"/>
</dbReference>
<feature type="compositionally biased region" description="Low complexity" evidence="9">
    <location>
        <begin position="915"/>
        <end position="926"/>
    </location>
</feature>
<dbReference type="SMART" id="SM00382">
    <property type="entry name" value="AAA"/>
    <property type="match status" value="1"/>
</dbReference>
<feature type="transmembrane region" description="Helical" evidence="10">
    <location>
        <begin position="466"/>
        <end position="486"/>
    </location>
</feature>
<evidence type="ECO:0000313" key="14">
    <source>
        <dbReference type="Proteomes" id="UP000749646"/>
    </source>
</evidence>
<evidence type="ECO:0000256" key="10">
    <source>
        <dbReference type="SAM" id="Phobius"/>
    </source>
</evidence>
<dbReference type="InterPro" id="IPR003439">
    <property type="entry name" value="ABC_transporter-like_ATP-bd"/>
</dbReference>
<keyword evidence="4" id="KW-0547">Nucleotide-binding</keyword>
<dbReference type="Gene3D" id="3.40.50.300">
    <property type="entry name" value="P-loop containing nucleotide triphosphate hydrolases"/>
    <property type="match status" value="1"/>
</dbReference>
<dbReference type="Pfam" id="PF00664">
    <property type="entry name" value="ABC_membrane"/>
    <property type="match status" value="1"/>
</dbReference>
<dbReference type="SUPFAM" id="SSF52540">
    <property type="entry name" value="P-loop containing nucleoside triphosphate hydrolases"/>
    <property type="match status" value="1"/>
</dbReference>
<feature type="compositionally biased region" description="Basic and acidic residues" evidence="9">
    <location>
        <begin position="269"/>
        <end position="278"/>
    </location>
</feature>
<keyword evidence="5 13" id="KW-0067">ATP-binding</keyword>
<keyword evidence="2" id="KW-0813">Transport</keyword>
<protein>
    <submittedName>
        <fullName evidence="13">ATP-binding cassette sub- B member 6, mitochondrial</fullName>
    </submittedName>
</protein>
<dbReference type="Proteomes" id="UP000749646">
    <property type="component" value="Unassembled WGS sequence"/>
</dbReference>
<feature type="region of interest" description="Disordered" evidence="9">
    <location>
        <begin position="915"/>
        <end position="968"/>
    </location>
</feature>
<dbReference type="InterPro" id="IPR027417">
    <property type="entry name" value="P-loop_NTPase"/>
</dbReference>
<reference evidence="13" key="1">
    <citation type="journal article" date="2020" name="Fungal Divers.">
        <title>Resolving the Mortierellaceae phylogeny through synthesis of multi-gene phylogenetics and phylogenomics.</title>
        <authorList>
            <person name="Vandepol N."/>
            <person name="Liber J."/>
            <person name="Desiro A."/>
            <person name="Na H."/>
            <person name="Kennedy M."/>
            <person name="Barry K."/>
            <person name="Grigoriev I.V."/>
            <person name="Miller A.N."/>
            <person name="O'Donnell K."/>
            <person name="Stajich J.E."/>
            <person name="Bonito G."/>
        </authorList>
    </citation>
    <scope>NUCLEOTIDE SEQUENCE</scope>
    <source>
        <strain evidence="13">MES-2147</strain>
    </source>
</reference>